<protein>
    <submittedName>
        <fullName evidence="1">Uncharacterized protein</fullName>
    </submittedName>
</protein>
<name>A0ABW2WNL9_9ACTN</name>
<dbReference type="EMBL" id="JBHTGL010000008">
    <property type="protein sequence ID" value="MFD0622788.1"/>
    <property type="molecule type" value="Genomic_DNA"/>
</dbReference>
<organism evidence="1 2">
    <name type="scientific">Streptomyces sanglieri</name>
    <dbReference type="NCBI Taxonomy" id="193460"/>
    <lineage>
        <taxon>Bacteria</taxon>
        <taxon>Bacillati</taxon>
        <taxon>Actinomycetota</taxon>
        <taxon>Actinomycetes</taxon>
        <taxon>Kitasatosporales</taxon>
        <taxon>Streptomycetaceae</taxon>
        <taxon>Streptomyces</taxon>
    </lineage>
</organism>
<accession>A0ABW2WNL9</accession>
<keyword evidence="2" id="KW-1185">Reference proteome</keyword>
<evidence type="ECO:0000313" key="2">
    <source>
        <dbReference type="Proteomes" id="UP001596915"/>
    </source>
</evidence>
<sequence>MGVTSRNRLSGLITGHGAHQLAVDTLTDTEALGLLVARLGTPRVDAEPAAGLVNRGSVGRPWRRWGPSGVGGRC</sequence>
<gene>
    <name evidence="1" type="ORF">ACFQ2K_08070</name>
</gene>
<reference evidence="2" key="1">
    <citation type="journal article" date="2019" name="Int. J. Syst. Evol. Microbiol.">
        <title>The Global Catalogue of Microorganisms (GCM) 10K type strain sequencing project: providing services to taxonomists for standard genome sequencing and annotation.</title>
        <authorList>
            <consortium name="The Broad Institute Genomics Platform"/>
            <consortium name="The Broad Institute Genome Sequencing Center for Infectious Disease"/>
            <person name="Wu L."/>
            <person name="Ma J."/>
        </authorList>
    </citation>
    <scope>NUCLEOTIDE SEQUENCE [LARGE SCALE GENOMIC DNA]</scope>
    <source>
        <strain evidence="2">JCM 12607</strain>
    </source>
</reference>
<comment type="caution">
    <text evidence="1">The sequence shown here is derived from an EMBL/GenBank/DDBJ whole genome shotgun (WGS) entry which is preliminary data.</text>
</comment>
<proteinExistence type="predicted"/>
<evidence type="ECO:0000313" key="1">
    <source>
        <dbReference type="EMBL" id="MFD0622788.1"/>
    </source>
</evidence>
<dbReference type="Proteomes" id="UP001596915">
    <property type="component" value="Unassembled WGS sequence"/>
</dbReference>